<dbReference type="RefSeq" id="WP_028702224.1">
    <property type="nucleotide sequence ID" value="NZ_CP025570.1"/>
</dbReference>
<reference evidence="6" key="1">
    <citation type="submission" date="2017-12" db="EMBL/GenBank/DDBJ databases">
        <title>Whole genome sequencing of Acidipropionibacterium jensenii strains JS279 and JS280.</title>
        <authorList>
            <person name="Deptula P."/>
            <person name="Laine P."/>
            <person name="Smolander O.-P."/>
            <person name="Paulin L."/>
            <person name="Auvinen P."/>
            <person name="Varmanen P."/>
        </authorList>
    </citation>
    <scope>NUCLEOTIDE SEQUENCE [LARGE SCALE GENOMIC DNA]</scope>
    <source>
        <strain evidence="6">JS280</strain>
    </source>
</reference>
<dbReference type="STRING" id="1122997.GCA_000425285_00374"/>
<dbReference type="GeneID" id="82884701"/>
<dbReference type="KEGG" id="aji:C0Z10_01700"/>
<dbReference type="Proteomes" id="UP000285875">
    <property type="component" value="Chromosome"/>
</dbReference>
<feature type="region of interest" description="Disordered" evidence="1">
    <location>
        <begin position="1"/>
        <end position="23"/>
    </location>
</feature>
<name>A0A3S4URV5_9ACTN</name>
<feature type="compositionally biased region" description="Basic and acidic residues" evidence="1">
    <location>
        <begin position="1"/>
        <end position="16"/>
    </location>
</feature>
<evidence type="ECO:0000313" key="5">
    <source>
        <dbReference type="Proteomes" id="UP000277858"/>
    </source>
</evidence>
<dbReference type="Proteomes" id="UP000277858">
    <property type="component" value="Chromosome"/>
</dbReference>
<gene>
    <name evidence="3" type="ORF">C0Z10_01700</name>
    <name evidence="4" type="ORF">NCTC13652_01933</name>
</gene>
<dbReference type="EMBL" id="CP025570">
    <property type="protein sequence ID" value="AZZ38672.1"/>
    <property type="molecule type" value="Genomic_DNA"/>
</dbReference>
<organism evidence="4 5">
    <name type="scientific">Acidipropionibacterium jensenii</name>
    <dbReference type="NCBI Taxonomy" id="1749"/>
    <lineage>
        <taxon>Bacteria</taxon>
        <taxon>Bacillati</taxon>
        <taxon>Actinomycetota</taxon>
        <taxon>Actinomycetes</taxon>
        <taxon>Propionibacteriales</taxon>
        <taxon>Propionibacteriaceae</taxon>
        <taxon>Acidipropionibacterium</taxon>
    </lineage>
</organism>
<evidence type="ECO:0000313" key="3">
    <source>
        <dbReference type="EMBL" id="AZZ38672.1"/>
    </source>
</evidence>
<dbReference type="Pfam" id="PF10006">
    <property type="entry name" value="DUF2249"/>
    <property type="match status" value="1"/>
</dbReference>
<feature type="domain" description="DUF2249" evidence="2">
    <location>
        <begin position="26"/>
        <end position="94"/>
    </location>
</feature>
<evidence type="ECO:0000256" key="1">
    <source>
        <dbReference type="SAM" id="MobiDB-lite"/>
    </source>
</evidence>
<accession>A0A3S4URV5</accession>
<keyword evidence="5" id="KW-1185">Reference proteome</keyword>
<dbReference type="InterPro" id="IPR018720">
    <property type="entry name" value="DUF2249"/>
</dbReference>
<evidence type="ECO:0000313" key="6">
    <source>
        <dbReference type="Proteomes" id="UP000285875"/>
    </source>
</evidence>
<protein>
    <submittedName>
        <fullName evidence="3">DUF2249 domain-containing protein</fullName>
    </submittedName>
    <submittedName>
        <fullName evidence="4">Uncharacterized conserved protein (DUF2249)</fullName>
    </submittedName>
</protein>
<evidence type="ECO:0000259" key="2">
    <source>
        <dbReference type="Pfam" id="PF10006"/>
    </source>
</evidence>
<proteinExistence type="predicted"/>
<reference evidence="3" key="3">
    <citation type="journal article" date="2019" name="Microorganisms">
        <title>Red-Brown Pigmentation of Acidipropionibacterium jensenii Is Tied to Haemolytic Activity and cyl-Like Gene Cluster.</title>
        <authorList>
            <person name="Deptula P."/>
            <person name="Loivamaa I."/>
            <person name="Smolander O.P."/>
            <person name="Laine P."/>
            <person name="Roberts R.J."/>
            <person name="Piironen V."/>
            <person name="Paulin L."/>
            <person name="Savijoki K."/>
            <person name="Auvinen P."/>
            <person name="Varmanen P."/>
        </authorList>
    </citation>
    <scope>NUCLEOTIDE SEQUENCE</scope>
    <source>
        <strain evidence="3">JS280</strain>
    </source>
</reference>
<reference evidence="4 5" key="2">
    <citation type="submission" date="2018-12" db="EMBL/GenBank/DDBJ databases">
        <authorList>
            <consortium name="Pathogen Informatics"/>
        </authorList>
    </citation>
    <scope>NUCLEOTIDE SEQUENCE [LARGE SCALE GENOMIC DNA]</scope>
    <source>
        <strain evidence="4 5">NCTC13652</strain>
    </source>
</reference>
<dbReference type="AlphaFoldDB" id="A0A3S4URV5"/>
<dbReference type="EMBL" id="LR134473">
    <property type="protein sequence ID" value="VEI03721.1"/>
    <property type="molecule type" value="Genomic_DNA"/>
</dbReference>
<evidence type="ECO:0000313" key="4">
    <source>
        <dbReference type="EMBL" id="VEI03721.1"/>
    </source>
</evidence>
<dbReference type="OrthoDB" id="8451629at2"/>
<sequence length="97" mass="10426">MTDHTDIPITETHHCSCGEQDDGLPELDVRTIPHAIRHGSVIGAFSQVAPGSAMVIVAPHNPLPLLNQLQQINGDSLAVSYLQEGPDAWKVKLARLA</sequence>